<dbReference type="AlphaFoldDB" id="A0AAV8QFJ8"/>
<dbReference type="Proteomes" id="UP001222027">
    <property type="component" value="Unassembled WGS sequence"/>
</dbReference>
<name>A0AAV8QFJ8_ENSVE</name>
<evidence type="ECO:0000313" key="3">
    <source>
        <dbReference type="Proteomes" id="UP001222027"/>
    </source>
</evidence>
<keyword evidence="1" id="KW-0732">Signal</keyword>
<feature type="chain" id="PRO_5043967373" description="Dirigent protein" evidence="1">
    <location>
        <begin position="40"/>
        <end position="108"/>
    </location>
</feature>
<gene>
    <name evidence="2" type="ORF">OPV22_026481</name>
</gene>
<dbReference type="EMBL" id="JAQQAF010000007">
    <property type="protein sequence ID" value="KAJ8472138.1"/>
    <property type="molecule type" value="Genomic_DNA"/>
</dbReference>
<evidence type="ECO:0008006" key="4">
    <source>
        <dbReference type="Google" id="ProtNLM"/>
    </source>
</evidence>
<keyword evidence="3" id="KW-1185">Reference proteome</keyword>
<evidence type="ECO:0000313" key="2">
    <source>
        <dbReference type="EMBL" id="KAJ8472138.1"/>
    </source>
</evidence>
<evidence type="ECO:0000256" key="1">
    <source>
        <dbReference type="SAM" id="SignalP"/>
    </source>
</evidence>
<feature type="signal peptide" evidence="1">
    <location>
        <begin position="1"/>
        <end position="39"/>
    </location>
</feature>
<proteinExistence type="predicted"/>
<protein>
    <recommendedName>
        <fullName evidence="4">Dirigent protein</fullName>
    </recommendedName>
</protein>
<reference evidence="2 3" key="1">
    <citation type="submission" date="2022-12" db="EMBL/GenBank/DDBJ databases">
        <title>Chromosome-scale assembly of the Ensete ventricosum genome.</title>
        <authorList>
            <person name="Dussert Y."/>
            <person name="Stocks J."/>
            <person name="Wendawek A."/>
            <person name="Woldeyes F."/>
            <person name="Nichols R.A."/>
            <person name="Borrell J.S."/>
        </authorList>
    </citation>
    <scope>NUCLEOTIDE SEQUENCE [LARGE SCALE GENOMIC DNA]</scope>
    <source>
        <strain evidence="3">cv. Maze</strain>
        <tissue evidence="2">Seeds</tissue>
    </source>
</reference>
<organism evidence="2 3">
    <name type="scientific">Ensete ventricosum</name>
    <name type="common">Abyssinian banana</name>
    <name type="synonym">Musa ensete</name>
    <dbReference type="NCBI Taxonomy" id="4639"/>
    <lineage>
        <taxon>Eukaryota</taxon>
        <taxon>Viridiplantae</taxon>
        <taxon>Streptophyta</taxon>
        <taxon>Embryophyta</taxon>
        <taxon>Tracheophyta</taxon>
        <taxon>Spermatophyta</taxon>
        <taxon>Magnoliopsida</taxon>
        <taxon>Liliopsida</taxon>
        <taxon>Zingiberales</taxon>
        <taxon>Musaceae</taxon>
        <taxon>Ensete</taxon>
    </lineage>
</organism>
<accession>A0AAV8QFJ8</accession>
<comment type="caution">
    <text evidence="2">The sequence shown here is derived from an EMBL/GenBank/DDBJ whole genome shotgun (WGS) entry which is preliminary data.</text>
</comment>
<sequence>MDRYAALISPAVAVSRTLSTSYRLLVLLFAVSDVPSAAAKSTTDLGRTEIQTGGGSTARFRPPDIAQYLRLFFHSDAAMGGRSVGVGSRGQIIRDGRLLDGIVPFYIW</sequence>